<evidence type="ECO:0000313" key="1">
    <source>
        <dbReference type="EMBL" id="MDH0967170.1"/>
    </source>
</evidence>
<accession>A0AAJ1NV15</accession>
<dbReference type="EMBL" id="JAOCBF010000082">
    <property type="protein sequence ID" value="MDH0967170.1"/>
    <property type="molecule type" value="Genomic_DNA"/>
</dbReference>
<protein>
    <submittedName>
        <fullName evidence="1">DUF6453 family protein</fullName>
    </submittedName>
</protein>
<dbReference type="AlphaFoldDB" id="A0AAJ1NV15"/>
<dbReference type="Proteomes" id="UP001159937">
    <property type="component" value="Unassembled WGS sequence"/>
</dbReference>
<comment type="caution">
    <text evidence="1">The sequence shown here is derived from an EMBL/GenBank/DDBJ whole genome shotgun (WGS) entry which is preliminary data.</text>
</comment>
<organism evidence="1 2">
    <name type="scientific">Klebsiella michiganensis</name>
    <dbReference type="NCBI Taxonomy" id="1134687"/>
    <lineage>
        <taxon>Bacteria</taxon>
        <taxon>Pseudomonadati</taxon>
        <taxon>Pseudomonadota</taxon>
        <taxon>Gammaproteobacteria</taxon>
        <taxon>Enterobacterales</taxon>
        <taxon>Enterobacteriaceae</taxon>
        <taxon>Klebsiella/Raoultella group</taxon>
        <taxon>Klebsiella</taxon>
    </lineage>
</organism>
<name>A0AAJ1NV15_9ENTR</name>
<dbReference type="InterPro" id="IPR045604">
    <property type="entry name" value="DUF6453"/>
</dbReference>
<gene>
    <name evidence="1" type="ORF">N5C89_30485</name>
</gene>
<evidence type="ECO:0000313" key="2">
    <source>
        <dbReference type="Proteomes" id="UP001159937"/>
    </source>
</evidence>
<sequence>MPNGLYINLNDGGPAMEITAGLRCPAFANQLPAQWGNQYTINGYVPGSQIVVFPKDCVYRVFRGTNLVPTIGMFSSYSTNGSQITMNTWWSDNWGEARTFASSVWQIYPSTISGTSGLYIQDSSNFLGITDTSSIGYCIFRGTITVNGTWTMPTFDGVDRSRYICFAKWSADGITVEFDGNNITACVDKNGDDQAATVSMQIAVFAAAPPSPAQYGLNFFNAAGQCTFSTAKRPFVYNGFNYNPSWDYQDIGNRFVMLGRYGYDSTVSGSQDYLKWSGLMMSGNRVRCSKGRTNATWTANYSVTGRRLTSLNIPCIENMY</sequence>
<reference evidence="1" key="1">
    <citation type="submission" date="2022-09" db="EMBL/GenBank/DDBJ databases">
        <title>Intensive care unit water sources are persistently colonized with multi-drug resistant bacteria and are the site of extensive horizontal gene transfer of antibiotic resistance genes.</title>
        <authorList>
            <person name="Diorio-Toth L."/>
        </authorList>
    </citation>
    <scope>NUCLEOTIDE SEQUENCE</scope>
    <source>
        <strain evidence="1">GD03918</strain>
    </source>
</reference>
<proteinExistence type="predicted"/>
<dbReference type="RefSeq" id="WP_279945129.1">
    <property type="nucleotide sequence ID" value="NZ_JAOCBF010000082.1"/>
</dbReference>
<dbReference type="Pfam" id="PF20051">
    <property type="entry name" value="DUF6453"/>
    <property type="match status" value="1"/>
</dbReference>